<keyword evidence="2 4" id="KW-0442">Lipid degradation</keyword>
<dbReference type="PROSITE" id="PS51635">
    <property type="entry name" value="PNPLA"/>
    <property type="match status" value="1"/>
</dbReference>
<organism evidence="6 7">
    <name type="scientific">Ruminococcus flavefaciens 007c</name>
    <dbReference type="NCBI Taxonomy" id="1341157"/>
    <lineage>
        <taxon>Bacteria</taxon>
        <taxon>Bacillati</taxon>
        <taxon>Bacillota</taxon>
        <taxon>Clostridia</taxon>
        <taxon>Eubacteriales</taxon>
        <taxon>Oscillospiraceae</taxon>
        <taxon>Ruminococcus</taxon>
    </lineage>
</organism>
<comment type="caution">
    <text evidence="4">Lacks conserved residue(s) required for the propagation of feature annotation.</text>
</comment>
<dbReference type="AlphaFoldDB" id="W7UZ85"/>
<evidence type="ECO:0000256" key="2">
    <source>
        <dbReference type="ARBA" id="ARBA00022963"/>
    </source>
</evidence>
<dbReference type="RefSeq" id="WP_019678364.1">
    <property type="nucleotide sequence ID" value="NZ_ATAX01000022.1"/>
</dbReference>
<gene>
    <name evidence="6" type="ORF">RF007C_03735</name>
</gene>
<evidence type="ECO:0000256" key="4">
    <source>
        <dbReference type="PROSITE-ProRule" id="PRU01161"/>
    </source>
</evidence>
<dbReference type="EMBL" id="ATAX01000022">
    <property type="protein sequence ID" value="EWM54035.1"/>
    <property type="molecule type" value="Genomic_DNA"/>
</dbReference>
<dbReference type="SUPFAM" id="SSF52151">
    <property type="entry name" value="FabD/lysophospholipase-like"/>
    <property type="match status" value="1"/>
</dbReference>
<dbReference type="Pfam" id="PF01734">
    <property type="entry name" value="Patatin"/>
    <property type="match status" value="1"/>
</dbReference>
<dbReference type="OrthoDB" id="9802424at2"/>
<keyword evidence="3 4" id="KW-0443">Lipid metabolism</keyword>
<evidence type="ECO:0000313" key="6">
    <source>
        <dbReference type="EMBL" id="EWM54035.1"/>
    </source>
</evidence>
<keyword evidence="1 4" id="KW-0378">Hydrolase</keyword>
<dbReference type="eggNOG" id="COG4667">
    <property type="taxonomic scope" value="Bacteria"/>
</dbReference>
<dbReference type="InterPro" id="IPR002641">
    <property type="entry name" value="PNPLA_dom"/>
</dbReference>
<dbReference type="Proteomes" id="UP000019365">
    <property type="component" value="Unassembled WGS sequence"/>
</dbReference>
<dbReference type="CDD" id="cd07208">
    <property type="entry name" value="Pat_hypo_Ecoli_yjju_like"/>
    <property type="match status" value="1"/>
</dbReference>
<name>W7UZ85_RUMFL</name>
<evidence type="ECO:0000313" key="7">
    <source>
        <dbReference type="Proteomes" id="UP000019365"/>
    </source>
</evidence>
<comment type="caution">
    <text evidence="6">The sequence shown here is derived from an EMBL/GenBank/DDBJ whole genome shotgun (WGS) entry which is preliminary data.</text>
</comment>
<dbReference type="Gene3D" id="3.40.1090.10">
    <property type="entry name" value="Cytosolic phospholipase A2 catalytic domain"/>
    <property type="match status" value="2"/>
</dbReference>
<dbReference type="PANTHER" id="PTHR14226:SF25">
    <property type="entry name" value="PHOSPHOESTERASE"/>
    <property type="match status" value="1"/>
</dbReference>
<feature type="short sequence motif" description="GXSXG" evidence="4">
    <location>
        <begin position="36"/>
        <end position="40"/>
    </location>
</feature>
<proteinExistence type="predicted"/>
<feature type="active site" description="Nucleophile" evidence="4">
    <location>
        <position position="38"/>
    </location>
</feature>
<dbReference type="GO" id="GO:0016042">
    <property type="term" value="P:lipid catabolic process"/>
    <property type="evidence" value="ECO:0007669"/>
    <property type="project" value="UniProtKB-UniRule"/>
</dbReference>
<evidence type="ECO:0000256" key="3">
    <source>
        <dbReference type="ARBA" id="ARBA00023098"/>
    </source>
</evidence>
<feature type="active site" description="Proton acceptor" evidence="4">
    <location>
        <position position="159"/>
    </location>
</feature>
<evidence type="ECO:0000256" key="1">
    <source>
        <dbReference type="ARBA" id="ARBA00022801"/>
    </source>
</evidence>
<dbReference type="InterPro" id="IPR045943">
    <property type="entry name" value="DUF6363"/>
</dbReference>
<feature type="domain" description="PNPLA" evidence="5">
    <location>
        <begin position="5"/>
        <end position="172"/>
    </location>
</feature>
<keyword evidence="7" id="KW-1185">Reference proteome</keyword>
<accession>W7UZ85</accession>
<dbReference type="PANTHER" id="PTHR14226">
    <property type="entry name" value="NEUROPATHY TARGET ESTERASE/SWISS CHEESE D.MELANOGASTER"/>
    <property type="match status" value="1"/>
</dbReference>
<dbReference type="InterPro" id="IPR016035">
    <property type="entry name" value="Acyl_Trfase/lysoPLipase"/>
</dbReference>
<dbReference type="GO" id="GO:0016787">
    <property type="term" value="F:hydrolase activity"/>
    <property type="evidence" value="ECO:0007669"/>
    <property type="project" value="UniProtKB-UniRule"/>
</dbReference>
<dbReference type="InterPro" id="IPR037483">
    <property type="entry name" value="YjjU-like"/>
</dbReference>
<evidence type="ECO:0000259" key="5">
    <source>
        <dbReference type="PROSITE" id="PS51635"/>
    </source>
</evidence>
<feature type="short sequence motif" description="DGA/G" evidence="4">
    <location>
        <begin position="159"/>
        <end position="161"/>
    </location>
</feature>
<dbReference type="Pfam" id="PF19890">
    <property type="entry name" value="DUF6363"/>
    <property type="match status" value="1"/>
</dbReference>
<dbReference type="PATRIC" id="fig|1341157.4.peg.1397"/>
<dbReference type="InterPro" id="IPR050301">
    <property type="entry name" value="NTE"/>
</dbReference>
<reference evidence="6 7" key="1">
    <citation type="journal article" date="2014" name="PLoS ONE">
        <title>Rumen cellulosomics: divergent fiber-degrading strategies revealed by comparative genome-wide analysis of six ruminococcal strains.</title>
        <authorList>
            <person name="Dassa B."/>
            <person name="Borovok I."/>
            <person name="Ruimy-Israeli V."/>
            <person name="Lamed R."/>
            <person name="Flint H.J."/>
            <person name="Duncan S.H."/>
            <person name="Henrissat B."/>
            <person name="Coutinho P."/>
            <person name="Morrison M."/>
            <person name="Mosoni P."/>
            <person name="Yeoman C.J."/>
            <person name="White B.A."/>
            <person name="Bayer E.A."/>
        </authorList>
    </citation>
    <scope>NUCLEOTIDE SEQUENCE [LARGE SCALE GENOMIC DNA]</scope>
    <source>
        <strain evidence="6 7">007c</strain>
    </source>
</reference>
<sequence length="283" mass="31842">MKYGLVLEGGAMRGLFTAGVIDVLMENDIILDGAVGVSAGAAFGCNYKSGQIRRAIRYNTRFCKDKRYCSKLSLIKTGDLFGAEFCYHTVPEELDIFDKAAFEASPMEFWVVATDITTGKAVYHKCGPINYDELEWIRASASMPVVAHIVEVGGYRLLDGGISDSIPLRFMESRGYDKNVVVLTQPRDYVKKPASGMVLMKLKYRKYPELVRAAENRHKMYNSELKHIRSEEEKGKAFVIAPSEALPVGHVEHDPEVMREVYRIGRRIANEQLEALRAFISEE</sequence>
<protein>
    <recommendedName>
        <fullName evidence="5">PNPLA domain-containing protein</fullName>
    </recommendedName>
</protein>